<proteinExistence type="predicted"/>
<reference evidence="1" key="1">
    <citation type="journal article" date="2014" name="Front. Microbiol.">
        <title>High frequency of phylogenetically diverse reductive dehalogenase-homologous genes in deep subseafloor sedimentary metagenomes.</title>
        <authorList>
            <person name="Kawai M."/>
            <person name="Futagami T."/>
            <person name="Toyoda A."/>
            <person name="Takaki Y."/>
            <person name="Nishi S."/>
            <person name="Hori S."/>
            <person name="Arai W."/>
            <person name="Tsubouchi T."/>
            <person name="Morono Y."/>
            <person name="Uchiyama I."/>
            <person name="Ito T."/>
            <person name="Fujiyama A."/>
            <person name="Inagaki F."/>
            <person name="Takami H."/>
        </authorList>
    </citation>
    <scope>NUCLEOTIDE SEQUENCE</scope>
    <source>
        <strain evidence="1">Expedition CK06-06</strain>
    </source>
</reference>
<sequence>MSCQHKQLAQGRWQKLPLTTQFANIGSEVERALKWKNKNNSKYFMLAFERALELIDLTARDKKNIKRLKELMRVREMLVDYFLYDNAYHSTDAQWQKYFYYFNYASRRDKKGDRHLFCPSAIGGEGGSKKSNAA</sequence>
<gene>
    <name evidence="1" type="ORF">S06H3_15597</name>
</gene>
<organism evidence="1">
    <name type="scientific">marine sediment metagenome</name>
    <dbReference type="NCBI Taxonomy" id="412755"/>
    <lineage>
        <taxon>unclassified sequences</taxon>
        <taxon>metagenomes</taxon>
        <taxon>ecological metagenomes</taxon>
    </lineage>
</organism>
<comment type="caution">
    <text evidence="1">The sequence shown here is derived from an EMBL/GenBank/DDBJ whole genome shotgun (WGS) entry which is preliminary data.</text>
</comment>
<dbReference type="EMBL" id="BARV01007682">
    <property type="protein sequence ID" value="GAI11285.1"/>
    <property type="molecule type" value="Genomic_DNA"/>
</dbReference>
<name>X1M9B5_9ZZZZ</name>
<evidence type="ECO:0000313" key="1">
    <source>
        <dbReference type="EMBL" id="GAI11285.1"/>
    </source>
</evidence>
<accession>X1M9B5</accession>
<protein>
    <submittedName>
        <fullName evidence="1">Uncharacterized protein</fullName>
    </submittedName>
</protein>
<dbReference type="AlphaFoldDB" id="X1M9B5"/>